<keyword evidence="4" id="KW-0472">Membrane</keyword>
<dbReference type="CDD" id="cd16943">
    <property type="entry name" value="HATPase_AtoS-like"/>
    <property type="match status" value="1"/>
</dbReference>
<gene>
    <name evidence="6" type="ORF">SAMN05192548_103542</name>
</gene>
<evidence type="ECO:0000313" key="6">
    <source>
        <dbReference type="EMBL" id="SHK73344.1"/>
    </source>
</evidence>
<dbReference type="Gene3D" id="6.10.340.10">
    <property type="match status" value="1"/>
</dbReference>
<evidence type="ECO:0000313" key="7">
    <source>
        <dbReference type="Proteomes" id="UP000184395"/>
    </source>
</evidence>
<dbReference type="AlphaFoldDB" id="A0A1M6UVW0"/>
<sequence>MNLRDVRAAMLPRSLRSQFIWAAVVLAVLIATCGITAVYALRASTSATRLLANDQLVLMDVAHELVQQTLLIERESSQLETAGSVETTRASYADILKQLEAFDHLSGRLAAANNDVSVLDLHQSSQLFRNTVNIVAQLRESQLGSDDARIPAASHHGPGVAGSEAGAKKIDDRFSEALRRQAAVMVESAELQSDRYTRDFQEAVQRLADTSARNQRWITAMIASCLAFAWLVAHAFLGKHVLSRLELVSSNLRLDDVGREHVPVPVQGRDEIGEMARAVEQFQRDRRQLALANVALQEERARQEELIHELAHAHGQLLQSEKLASIGQLAAGVAHEINNPVGFVNANLGTFKRYVADLFAALSAYEKVESEMTPASRAAIHELKRELDLDYLRTDIATLLTESVDGMQRVKRIVQGLRDFSQQEATERRWACLESTLDTTLDIVWNELKHKAEVKKEYGAIPQVECIPSQLGQVFMNLLVNAAQAIEGHGCITVRTGHDEQHVWVEVEDTGSGIKPEHRGRIFDPFFTTKPVGGGTGLGLSISYGVVKKQGGRIDVQTEIGKGSSFRVVLPRHVQEALV</sequence>
<dbReference type="SUPFAM" id="SSF55874">
    <property type="entry name" value="ATPase domain of HSP90 chaperone/DNA topoisomerase II/histidine kinase"/>
    <property type="match status" value="1"/>
</dbReference>
<dbReference type="CDD" id="cd06225">
    <property type="entry name" value="HAMP"/>
    <property type="match status" value="1"/>
</dbReference>
<dbReference type="SMART" id="SM00387">
    <property type="entry name" value="HATPase_c"/>
    <property type="match status" value="1"/>
</dbReference>
<dbReference type="InterPro" id="IPR003594">
    <property type="entry name" value="HATPase_dom"/>
</dbReference>
<dbReference type="Proteomes" id="UP000184395">
    <property type="component" value="Unassembled WGS sequence"/>
</dbReference>
<feature type="transmembrane region" description="Helical" evidence="4">
    <location>
        <begin position="20"/>
        <end position="41"/>
    </location>
</feature>
<dbReference type="PANTHER" id="PTHR43065:SF50">
    <property type="entry name" value="HISTIDINE KINASE"/>
    <property type="match status" value="1"/>
</dbReference>
<dbReference type="RefSeq" id="WP_073431330.1">
    <property type="nucleotide sequence ID" value="NZ_CADFGY010000011.1"/>
</dbReference>
<name>A0A1M6UVW0_9BURK</name>
<keyword evidence="3" id="KW-0175">Coiled coil</keyword>
<proteinExistence type="predicted"/>
<dbReference type="EMBL" id="FRAB01000035">
    <property type="protein sequence ID" value="SHK73344.1"/>
    <property type="molecule type" value="Genomic_DNA"/>
</dbReference>
<protein>
    <recommendedName>
        <fullName evidence="2">histidine kinase</fullName>
        <ecNumber evidence="2">2.7.13.3</ecNumber>
    </recommendedName>
</protein>
<dbReference type="PRINTS" id="PR00344">
    <property type="entry name" value="BCTRLSENSOR"/>
</dbReference>
<keyword evidence="4" id="KW-1133">Transmembrane helix</keyword>
<dbReference type="InterPro" id="IPR005467">
    <property type="entry name" value="His_kinase_dom"/>
</dbReference>
<dbReference type="InterPro" id="IPR036890">
    <property type="entry name" value="HATPase_C_sf"/>
</dbReference>
<evidence type="ECO:0000256" key="1">
    <source>
        <dbReference type="ARBA" id="ARBA00000085"/>
    </source>
</evidence>
<comment type="catalytic activity">
    <reaction evidence="1">
        <text>ATP + protein L-histidine = ADP + protein N-phospho-L-histidine.</text>
        <dbReference type="EC" id="2.7.13.3"/>
    </reaction>
</comment>
<dbReference type="PANTHER" id="PTHR43065">
    <property type="entry name" value="SENSOR HISTIDINE KINASE"/>
    <property type="match status" value="1"/>
</dbReference>
<dbReference type="EC" id="2.7.13.3" evidence="2"/>
<dbReference type="GO" id="GO:0004673">
    <property type="term" value="F:protein histidine kinase activity"/>
    <property type="evidence" value="ECO:0007669"/>
    <property type="project" value="UniProtKB-EC"/>
</dbReference>
<dbReference type="Pfam" id="PF02518">
    <property type="entry name" value="HATPase_c"/>
    <property type="match status" value="1"/>
</dbReference>
<organism evidence="6 7">
    <name type="scientific">Paraburkholderia terricola</name>
    <dbReference type="NCBI Taxonomy" id="169427"/>
    <lineage>
        <taxon>Bacteria</taxon>
        <taxon>Pseudomonadati</taxon>
        <taxon>Pseudomonadota</taxon>
        <taxon>Betaproteobacteria</taxon>
        <taxon>Burkholderiales</taxon>
        <taxon>Burkholderiaceae</taxon>
        <taxon>Paraburkholderia</taxon>
    </lineage>
</organism>
<evidence type="ECO:0000256" key="3">
    <source>
        <dbReference type="SAM" id="Coils"/>
    </source>
</evidence>
<dbReference type="OrthoDB" id="224978at2"/>
<dbReference type="Gene3D" id="1.10.287.130">
    <property type="match status" value="1"/>
</dbReference>
<evidence type="ECO:0000256" key="4">
    <source>
        <dbReference type="SAM" id="Phobius"/>
    </source>
</evidence>
<dbReference type="PROSITE" id="PS50109">
    <property type="entry name" value="HIS_KIN"/>
    <property type="match status" value="1"/>
</dbReference>
<dbReference type="STRING" id="169427.SAMN05192548_103542"/>
<dbReference type="Gene3D" id="3.30.565.10">
    <property type="entry name" value="Histidine kinase-like ATPase, C-terminal domain"/>
    <property type="match status" value="1"/>
</dbReference>
<evidence type="ECO:0000259" key="5">
    <source>
        <dbReference type="PROSITE" id="PS50109"/>
    </source>
</evidence>
<keyword evidence="4" id="KW-0812">Transmembrane</keyword>
<dbReference type="InterPro" id="IPR004358">
    <property type="entry name" value="Sig_transdc_His_kin-like_C"/>
</dbReference>
<feature type="coiled-coil region" evidence="3">
    <location>
        <begin position="279"/>
        <end position="313"/>
    </location>
</feature>
<evidence type="ECO:0000256" key="2">
    <source>
        <dbReference type="ARBA" id="ARBA00012438"/>
    </source>
</evidence>
<feature type="domain" description="Histidine kinase" evidence="5">
    <location>
        <begin position="332"/>
        <end position="574"/>
    </location>
</feature>
<accession>A0A1M6UVW0</accession>
<reference evidence="6 7" key="1">
    <citation type="submission" date="2016-11" db="EMBL/GenBank/DDBJ databases">
        <authorList>
            <person name="Jaros S."/>
            <person name="Januszkiewicz K."/>
            <person name="Wedrychowicz H."/>
        </authorList>
    </citation>
    <scope>NUCLEOTIDE SEQUENCE [LARGE SCALE GENOMIC DNA]</scope>
    <source>
        <strain evidence="6 7">LMG 20594</strain>
    </source>
</reference>